<dbReference type="SUPFAM" id="SSF63737">
    <property type="entry name" value="Leukotriene A4 hydrolase N-terminal domain"/>
    <property type="match status" value="1"/>
</dbReference>
<dbReference type="GO" id="GO:0043171">
    <property type="term" value="P:peptide catabolic process"/>
    <property type="evidence" value="ECO:0007669"/>
    <property type="project" value="TreeGrafter"/>
</dbReference>
<dbReference type="Gene3D" id="1.10.390.10">
    <property type="entry name" value="Neutral Protease Domain 2"/>
    <property type="match status" value="1"/>
</dbReference>
<comment type="catalytic activity">
    <reaction evidence="1">
        <text>Release of an N-terminal amino acid, Xaa-|-Yaa- from a peptide, amide or arylamide. Xaa is preferably Ala, but may be most amino acids including Pro (slow action). When a terminal hydrophobic residue is followed by a prolyl residue, the two may be released as an intact Xaa-Pro dipeptide.</text>
        <dbReference type="EC" id="3.4.11.2"/>
    </reaction>
</comment>
<evidence type="ECO:0000256" key="11">
    <source>
        <dbReference type="ARBA" id="ARBA00023049"/>
    </source>
</evidence>
<dbReference type="Proteomes" id="UP000268727">
    <property type="component" value="Unassembled WGS sequence"/>
</dbReference>
<keyword evidence="6 16" id="KW-0031">Aminopeptidase</keyword>
<sequence>MASLTRSEAAARGALLEIDSYHVDLDLTGDGKVFRSTTKISFTAGEGGSTFVDVKPEALLGARLNDRELDVSALVDGRLPLTGLAAANELVVVADMAYSRESKGLHRYVDPADEQVYVYGAVFLDHAPRIFACFDQPDLKAPFTFDLTVPDEWTVLGTGAATKVSAGRWRVVQDVAQATYLTTVVAGPYASFETVHDGVPLGVHCRASVAEALEADIQEVFDVTAQCLDEFHRLFGVRYPFGRFDQVFAPEFSYLSLDHPGCVLLKELYLFRTPAPRSEHETRAVVIAHGLSLMWWAGLVTNKWWDDLWLGQAFADYLAHRVPSEVTEFTGPLTTFSARRKGQAYTADQRPSTHPVWIDGADAMSALLDLDRISYFKGSSALRQLAHHIGDDAMREALRIFFARHAYGAATFADFNAAIGEAVGRDMTDWADRWLGTANVTTLAPELTAEDGVITSFAVTQTAPDSHPTLRPHTIDIGLYGDTHETVRVTVDGARTELPELVGRGVPKFLLLNENDLTYAKIRYDDASRQALPEVLPSLAPIDRAMVWAQLLQGVVDGAVPATDHLDLVTRMLGYETELSIVIEVLEQARVDVADRLLDPELRPGLLKAVADAARDRLSRVAPHDELGLALARGLVEFTSDTSELRGWLDGVPLPAGLELDADLAWRVRYRLAVLGAFTEAEIDEAYAADPSTHTEQFAVKARAAIPTAEAKAAAWAAITTDAELSSYRLWSTAEGFWQPEQRELTAPYVTRFFAEIVDVARLREDKVLDTLVLWLYPRYATEQATIEAAEELFGRDDLPLPLRRRGADLTDDLRRAVHARRG</sequence>
<evidence type="ECO:0000256" key="12">
    <source>
        <dbReference type="ARBA" id="ARBA00029811"/>
    </source>
</evidence>
<evidence type="ECO:0000259" key="14">
    <source>
        <dbReference type="Pfam" id="PF01433"/>
    </source>
</evidence>
<proteinExistence type="inferred from homology"/>
<accession>A0A3N1H2X4</accession>
<dbReference type="InterPro" id="IPR050344">
    <property type="entry name" value="Peptidase_M1_aminopeptidases"/>
</dbReference>
<dbReference type="EC" id="3.4.11.2" evidence="4"/>
<evidence type="ECO:0000313" key="16">
    <source>
        <dbReference type="EMBL" id="ROP36612.1"/>
    </source>
</evidence>
<dbReference type="GO" id="GO:0070006">
    <property type="term" value="F:metalloaminopeptidase activity"/>
    <property type="evidence" value="ECO:0007669"/>
    <property type="project" value="TreeGrafter"/>
</dbReference>
<feature type="domain" description="Peptidase M1 membrane alanine aminopeptidase" evidence="14">
    <location>
        <begin position="221"/>
        <end position="434"/>
    </location>
</feature>
<dbReference type="EMBL" id="RJKM01000001">
    <property type="protein sequence ID" value="ROP36612.1"/>
    <property type="molecule type" value="Genomic_DNA"/>
</dbReference>
<dbReference type="GO" id="GO:0006508">
    <property type="term" value="P:proteolysis"/>
    <property type="evidence" value="ECO:0007669"/>
    <property type="project" value="UniProtKB-KW"/>
</dbReference>
<dbReference type="Gene3D" id="2.60.40.1730">
    <property type="entry name" value="tricorn interacting facor f3 domain"/>
    <property type="match status" value="1"/>
</dbReference>
<dbReference type="PRINTS" id="PR00756">
    <property type="entry name" value="ALADIPTASE"/>
</dbReference>
<dbReference type="CDD" id="cd09602">
    <property type="entry name" value="M1_APN"/>
    <property type="match status" value="1"/>
</dbReference>
<keyword evidence="9" id="KW-0378">Hydrolase</keyword>
<dbReference type="PANTHER" id="PTHR11533">
    <property type="entry name" value="PROTEASE M1 ZINC METALLOPROTEASE"/>
    <property type="match status" value="1"/>
</dbReference>
<evidence type="ECO:0000256" key="7">
    <source>
        <dbReference type="ARBA" id="ARBA00022670"/>
    </source>
</evidence>
<evidence type="ECO:0000256" key="4">
    <source>
        <dbReference type="ARBA" id="ARBA00012564"/>
    </source>
</evidence>
<evidence type="ECO:0000256" key="8">
    <source>
        <dbReference type="ARBA" id="ARBA00022723"/>
    </source>
</evidence>
<comment type="similarity">
    <text evidence="3">Belongs to the peptidase M1 family.</text>
</comment>
<dbReference type="PANTHER" id="PTHR11533:SF174">
    <property type="entry name" value="PUROMYCIN-SENSITIVE AMINOPEPTIDASE-RELATED"/>
    <property type="match status" value="1"/>
</dbReference>
<evidence type="ECO:0000313" key="17">
    <source>
        <dbReference type="Proteomes" id="UP000268727"/>
    </source>
</evidence>
<dbReference type="Pfam" id="PF01433">
    <property type="entry name" value="Peptidase_M1"/>
    <property type="match status" value="1"/>
</dbReference>
<evidence type="ECO:0000256" key="1">
    <source>
        <dbReference type="ARBA" id="ARBA00000098"/>
    </source>
</evidence>
<dbReference type="Pfam" id="PF11838">
    <property type="entry name" value="ERAP1_C"/>
    <property type="match status" value="1"/>
</dbReference>
<comment type="caution">
    <text evidence="16">The sequence shown here is derived from an EMBL/GenBank/DDBJ whole genome shotgun (WGS) entry which is preliminary data.</text>
</comment>
<dbReference type="GO" id="GO:0042277">
    <property type="term" value="F:peptide binding"/>
    <property type="evidence" value="ECO:0007669"/>
    <property type="project" value="TreeGrafter"/>
</dbReference>
<dbReference type="NCBIfam" id="TIGR02412">
    <property type="entry name" value="pepN_strep_liv"/>
    <property type="match status" value="1"/>
</dbReference>
<dbReference type="GO" id="GO:0005615">
    <property type="term" value="C:extracellular space"/>
    <property type="evidence" value="ECO:0007669"/>
    <property type="project" value="TreeGrafter"/>
</dbReference>
<evidence type="ECO:0000259" key="15">
    <source>
        <dbReference type="Pfam" id="PF11838"/>
    </source>
</evidence>
<dbReference type="InterPro" id="IPR024571">
    <property type="entry name" value="ERAP1-like_C_dom"/>
</dbReference>
<gene>
    <name evidence="16" type="ORF">EDD40_1886</name>
</gene>
<dbReference type="InterPro" id="IPR042097">
    <property type="entry name" value="Aminopeptidase_N-like_N_sf"/>
</dbReference>
<dbReference type="GO" id="GO:0016285">
    <property type="term" value="F:alanyl aminopeptidase activity"/>
    <property type="evidence" value="ECO:0007669"/>
    <property type="project" value="UniProtKB-EC"/>
</dbReference>
<dbReference type="AlphaFoldDB" id="A0A3N1H2X4"/>
<evidence type="ECO:0000256" key="3">
    <source>
        <dbReference type="ARBA" id="ARBA00010136"/>
    </source>
</evidence>
<dbReference type="InterPro" id="IPR027268">
    <property type="entry name" value="Peptidase_M4/M1_CTD_sf"/>
</dbReference>
<dbReference type="GO" id="GO:0008270">
    <property type="term" value="F:zinc ion binding"/>
    <property type="evidence" value="ECO:0007669"/>
    <property type="project" value="InterPro"/>
</dbReference>
<dbReference type="InterPro" id="IPR001930">
    <property type="entry name" value="Peptidase_M1"/>
</dbReference>
<feature type="domain" description="ERAP1-like C-terminal" evidence="15">
    <location>
        <begin position="509"/>
        <end position="804"/>
    </location>
</feature>
<dbReference type="GO" id="GO:0005737">
    <property type="term" value="C:cytoplasm"/>
    <property type="evidence" value="ECO:0007669"/>
    <property type="project" value="TreeGrafter"/>
</dbReference>
<evidence type="ECO:0000256" key="10">
    <source>
        <dbReference type="ARBA" id="ARBA00022833"/>
    </source>
</evidence>
<name>A0A3N1H2X4_9PSEU</name>
<evidence type="ECO:0000256" key="13">
    <source>
        <dbReference type="ARBA" id="ARBA00031533"/>
    </source>
</evidence>
<evidence type="ECO:0000256" key="5">
    <source>
        <dbReference type="ARBA" id="ARBA00015611"/>
    </source>
</evidence>
<organism evidence="16 17">
    <name type="scientific">Saccharothrix texasensis</name>
    <dbReference type="NCBI Taxonomy" id="103734"/>
    <lineage>
        <taxon>Bacteria</taxon>
        <taxon>Bacillati</taxon>
        <taxon>Actinomycetota</taxon>
        <taxon>Actinomycetes</taxon>
        <taxon>Pseudonocardiales</taxon>
        <taxon>Pseudonocardiaceae</taxon>
        <taxon>Saccharothrix</taxon>
    </lineage>
</organism>
<keyword evidence="8" id="KW-0479">Metal-binding</keyword>
<keyword evidence="17" id="KW-1185">Reference proteome</keyword>
<reference evidence="16 17" key="1">
    <citation type="submission" date="2018-11" db="EMBL/GenBank/DDBJ databases">
        <title>Sequencing the genomes of 1000 actinobacteria strains.</title>
        <authorList>
            <person name="Klenk H.-P."/>
        </authorList>
    </citation>
    <scope>NUCLEOTIDE SEQUENCE [LARGE SCALE GENOMIC DNA]</scope>
    <source>
        <strain evidence="16 17">DSM 44231</strain>
    </source>
</reference>
<evidence type="ECO:0000256" key="2">
    <source>
        <dbReference type="ARBA" id="ARBA00001947"/>
    </source>
</evidence>
<keyword evidence="7" id="KW-0645">Protease</keyword>
<keyword evidence="11" id="KW-0482">Metalloprotease</keyword>
<evidence type="ECO:0000256" key="6">
    <source>
        <dbReference type="ARBA" id="ARBA00022438"/>
    </source>
</evidence>
<keyword evidence="10" id="KW-0862">Zinc</keyword>
<dbReference type="InterPro" id="IPR012778">
    <property type="entry name" value="Pept_M1_aminopeptidase"/>
</dbReference>
<protein>
    <recommendedName>
        <fullName evidence="5">Aminopeptidase N</fullName>
        <ecNumber evidence="4">3.4.11.2</ecNumber>
    </recommendedName>
    <alternativeName>
        <fullName evidence="12">Alanine aminopeptidase</fullName>
    </alternativeName>
    <alternativeName>
        <fullName evidence="13">Lysyl aminopeptidase</fullName>
    </alternativeName>
</protein>
<dbReference type="InterPro" id="IPR014782">
    <property type="entry name" value="Peptidase_M1_dom"/>
</dbReference>
<dbReference type="RefSeq" id="WP_123742563.1">
    <property type="nucleotide sequence ID" value="NZ_RJKM01000001.1"/>
</dbReference>
<comment type="cofactor">
    <cofactor evidence="2">
        <name>Zn(2+)</name>
        <dbReference type="ChEBI" id="CHEBI:29105"/>
    </cofactor>
</comment>
<dbReference type="OrthoDB" id="100605at2"/>
<dbReference type="GO" id="GO:0016020">
    <property type="term" value="C:membrane"/>
    <property type="evidence" value="ECO:0007669"/>
    <property type="project" value="TreeGrafter"/>
</dbReference>
<evidence type="ECO:0000256" key="9">
    <source>
        <dbReference type="ARBA" id="ARBA00022801"/>
    </source>
</evidence>
<dbReference type="SUPFAM" id="SSF55486">
    <property type="entry name" value="Metalloproteases ('zincins'), catalytic domain"/>
    <property type="match status" value="1"/>
</dbReference>